<keyword evidence="7" id="KW-1185">Reference proteome</keyword>
<dbReference type="InterPro" id="IPR004294">
    <property type="entry name" value="Carotenoid_Oase"/>
</dbReference>
<comment type="caution">
    <text evidence="6">The sequence shown here is derived from an EMBL/GenBank/DDBJ whole genome shotgun (WGS) entry which is preliminary data.</text>
</comment>
<protein>
    <submittedName>
        <fullName evidence="6">Carotenoid oxygenase family protein</fullName>
    </submittedName>
</protein>
<name>A0ABD6AMP1_9EURY</name>
<organism evidence="6 7">
    <name type="scientific">Halorubrum rutilum</name>
    <dbReference type="NCBI Taxonomy" id="1364933"/>
    <lineage>
        <taxon>Archaea</taxon>
        <taxon>Methanobacteriati</taxon>
        <taxon>Methanobacteriota</taxon>
        <taxon>Stenosarchaea group</taxon>
        <taxon>Halobacteria</taxon>
        <taxon>Halobacteriales</taxon>
        <taxon>Haloferacaceae</taxon>
        <taxon>Halorubrum</taxon>
    </lineage>
</organism>
<evidence type="ECO:0000313" key="7">
    <source>
        <dbReference type="Proteomes" id="UP001596545"/>
    </source>
</evidence>
<evidence type="ECO:0000256" key="1">
    <source>
        <dbReference type="ARBA" id="ARBA00001954"/>
    </source>
</evidence>
<evidence type="ECO:0000256" key="5">
    <source>
        <dbReference type="ARBA" id="ARBA00023004"/>
    </source>
</evidence>
<proteinExistence type="inferred from homology"/>
<dbReference type="GO" id="GO:0046872">
    <property type="term" value="F:metal ion binding"/>
    <property type="evidence" value="ECO:0007669"/>
    <property type="project" value="UniProtKB-KW"/>
</dbReference>
<dbReference type="Proteomes" id="UP001596545">
    <property type="component" value="Unassembled WGS sequence"/>
</dbReference>
<keyword evidence="3" id="KW-0479">Metal-binding</keyword>
<accession>A0ABD6AMP1</accession>
<dbReference type="PANTHER" id="PTHR10543">
    <property type="entry name" value="BETA-CAROTENE DIOXYGENASE"/>
    <property type="match status" value="1"/>
</dbReference>
<reference evidence="6 7" key="1">
    <citation type="journal article" date="2019" name="Int. J. Syst. Evol. Microbiol.">
        <title>The Global Catalogue of Microorganisms (GCM) 10K type strain sequencing project: providing services to taxonomists for standard genome sequencing and annotation.</title>
        <authorList>
            <consortium name="The Broad Institute Genomics Platform"/>
            <consortium name="The Broad Institute Genome Sequencing Center for Infectious Disease"/>
            <person name="Wu L."/>
            <person name="Ma J."/>
        </authorList>
    </citation>
    <scope>NUCLEOTIDE SEQUENCE [LARGE SCALE GENOMIC DNA]</scope>
    <source>
        <strain evidence="6 7">CGMCC 1.12554</strain>
    </source>
</reference>
<dbReference type="GO" id="GO:0016491">
    <property type="term" value="F:oxidoreductase activity"/>
    <property type="evidence" value="ECO:0007669"/>
    <property type="project" value="UniProtKB-KW"/>
</dbReference>
<dbReference type="Pfam" id="PF03055">
    <property type="entry name" value="RPE65"/>
    <property type="match status" value="1"/>
</dbReference>
<evidence type="ECO:0000256" key="3">
    <source>
        <dbReference type="ARBA" id="ARBA00022723"/>
    </source>
</evidence>
<comment type="similarity">
    <text evidence="2">Belongs to the carotenoid oxygenase family.</text>
</comment>
<dbReference type="EMBL" id="JBHTBL010000011">
    <property type="protein sequence ID" value="MFC7325449.1"/>
    <property type="molecule type" value="Genomic_DNA"/>
</dbReference>
<evidence type="ECO:0000256" key="4">
    <source>
        <dbReference type="ARBA" id="ARBA00023002"/>
    </source>
</evidence>
<dbReference type="AlphaFoldDB" id="A0ABD6AMP1"/>
<keyword evidence="4" id="KW-0560">Oxidoreductase</keyword>
<evidence type="ECO:0000313" key="6">
    <source>
        <dbReference type="EMBL" id="MFC7325449.1"/>
    </source>
</evidence>
<sequence>MDSHAGFHSLRDEAAASLPVRGDLPAWLRGSLIRNGPGAFSFPDGGEVDHWFDGLAMLYRFTFDPGDKAGSVTDGDGDAVHYRNRFLRTDAYEAATSGAFEGGFATGETTLRSRLATFLTDPYDNANIVAERVGDAYVALTESPRGVRFDPDTLEATGYADRDGDAPSGQLSCAHFKRDPATGALVTVDTEFGRTSRYHVTAWTADGDRRHVGSVETDRPAYMHSFALTPRYVVLTEFPLRLDPRRFLKPGRQPPFIEQFEWEPERGTRIVVLDRTTGDVVAEPTAAPVFGFHHVNAFERDGGTEVVFDLETVPDATAIDSLYLENVRAGEMGAIVGRVDRFTLDLGAATGADRYDGAGEADRDGAAVSREALYDGGTALPTASPARWCREHRYVYAMGMEAPVTEWARRVVKLDAESGTAETFDAGGDYFGEPIFVPAPDGEREDEGVVLTVALDVDADRSRLLVLDGETFAERARATLPHAVPFDFHGRYFPELRAATEG</sequence>
<gene>
    <name evidence="6" type="ORF">ACFQMF_12750</name>
</gene>
<dbReference type="PANTHER" id="PTHR10543:SF24">
    <property type="entry name" value="CAROTENOID ISOMEROOXYGENASE"/>
    <property type="match status" value="1"/>
</dbReference>
<evidence type="ECO:0000256" key="2">
    <source>
        <dbReference type="ARBA" id="ARBA00006787"/>
    </source>
</evidence>
<comment type="cofactor">
    <cofactor evidence="1">
        <name>Fe(2+)</name>
        <dbReference type="ChEBI" id="CHEBI:29033"/>
    </cofactor>
</comment>
<keyword evidence="5" id="KW-0408">Iron</keyword>
<dbReference type="RefSeq" id="WP_256408181.1">
    <property type="nucleotide sequence ID" value="NZ_JANHDN010000002.1"/>
</dbReference>